<reference evidence="2 3" key="1">
    <citation type="submission" date="2017-03" db="EMBL/GenBank/DDBJ databases">
        <title>An alternative strategy for trypanosome survival in the mammalian bloodstream revealed through genome and transcriptome analysis of the ubiquitous bovine parasite Trypanosoma (Megatrypanum) theileri.</title>
        <authorList>
            <person name="Kelly S."/>
            <person name="Ivens A."/>
            <person name="Mott A."/>
            <person name="O'Neill E."/>
            <person name="Emms D."/>
            <person name="Macleod O."/>
            <person name="Voorheis P."/>
            <person name="Matthews J."/>
            <person name="Matthews K."/>
            <person name="Carrington M."/>
        </authorList>
    </citation>
    <scope>NUCLEOTIDE SEQUENCE [LARGE SCALE GENOMIC DNA]</scope>
    <source>
        <strain evidence="2">Edinburgh</strain>
    </source>
</reference>
<feature type="compositionally biased region" description="Low complexity" evidence="1">
    <location>
        <begin position="33"/>
        <end position="47"/>
    </location>
</feature>
<accession>A0A1X0P481</accession>
<dbReference type="PANTHER" id="PTHR37028:SF8">
    <property type="entry name" value="200 KDA ANTIGEN P200"/>
    <property type="match status" value="1"/>
</dbReference>
<dbReference type="GeneID" id="39982672"/>
<protein>
    <submittedName>
        <fullName evidence="2">Uncharacterized protein</fullName>
    </submittedName>
</protein>
<dbReference type="VEuPathDB" id="TriTrypDB:TM35_000052370"/>
<comment type="caution">
    <text evidence="2">The sequence shown here is derived from an EMBL/GenBank/DDBJ whole genome shotgun (WGS) entry which is preliminary data.</text>
</comment>
<keyword evidence="3" id="KW-1185">Reference proteome</keyword>
<proteinExistence type="predicted"/>
<feature type="compositionally biased region" description="Polar residues" evidence="1">
    <location>
        <begin position="96"/>
        <end position="129"/>
    </location>
</feature>
<dbReference type="OrthoDB" id="265282at2759"/>
<feature type="compositionally biased region" description="Basic and acidic residues" evidence="1">
    <location>
        <begin position="712"/>
        <end position="721"/>
    </location>
</feature>
<feature type="region of interest" description="Disordered" evidence="1">
    <location>
        <begin position="28"/>
        <end position="51"/>
    </location>
</feature>
<feature type="region of interest" description="Disordered" evidence="1">
    <location>
        <begin position="592"/>
        <end position="612"/>
    </location>
</feature>
<sequence>MLDSIDINPGSRPFEGVSSATSWFDTINKGRRTSSSNNNNNNNTTTSGGVGVTAANRIKSSTSYAHANAAASPMRQSTSSYSNMYANAMELTPSTIRHNEDSTGSPRGILSTTQSPLQEVPETSNDKSITTTATTTTTQSHTSTSQTASPLLHGKSKNDNSTTSSQSRLRSRHDDLYEDAMRAQLAKRQWAAVEQMRQSMLETARVERDCPFKPRLSAYAAKIRRPAELSPQNRIYDELIRKEEWHAKKRRENVIQELQGCTFRPLTVRAATLKSSALVHDSHIFSELYDHHKEQKQFREELQPYVVEQLERHMLFKNPSNKTVSEDKINTVVERLFSRGVVVQNENAKQKQKRLLSPSFKPTVNAESERIAARQREYGQVPEDVVERLFNPSPLLQQNKYHKREEEEERKDVNLKLLQSEYDRTLRLLLQRERRKTFVSAKFDILSDAINAERRGRDGPERVKNEYLVEEITRVAILLLSPGEVEELSDILAQSNHTVKLNKENFMLLCEEAIEGLADPSTSLLGRLPPPRLTTTTTTTTGTDTAFNTDMNTQKPQYRSTLREIPSPEELERLKAKRAERRRKEAEEELQRRRAIEEEEQQQCTFRPSPRRKIPHECRADFNVEVKTTKAAALRRAYIQKTLEAEDEVSASDLPPVSRKELFRTVVLNPHVQPRRSQSVGGHSPSTQAHMHMHTKAALALPVESSPPVKTSEPKRNKYEAMNRSCSSSHAMRSHSKRRENTVAVGAAGGISDHSSEEAAVVSPSTAQPRLYRDVVSEHAAFGREGALTEFGRELILKQLREYRQRR</sequence>
<evidence type="ECO:0000313" key="2">
    <source>
        <dbReference type="EMBL" id="ORC91641.1"/>
    </source>
</evidence>
<feature type="region of interest" description="Disordered" evidence="1">
    <location>
        <begin position="704"/>
        <end position="739"/>
    </location>
</feature>
<name>A0A1X0P481_9TRYP</name>
<dbReference type="PANTHER" id="PTHR37028">
    <property type="entry name" value="UNNAMED PRODUCT-RELATED"/>
    <property type="match status" value="1"/>
</dbReference>
<feature type="compositionally biased region" description="Low complexity" evidence="1">
    <location>
        <begin position="521"/>
        <end position="543"/>
    </location>
</feature>
<organism evidence="2 3">
    <name type="scientific">Trypanosoma theileri</name>
    <dbReference type="NCBI Taxonomy" id="67003"/>
    <lineage>
        <taxon>Eukaryota</taxon>
        <taxon>Discoba</taxon>
        <taxon>Euglenozoa</taxon>
        <taxon>Kinetoplastea</taxon>
        <taxon>Metakinetoplastina</taxon>
        <taxon>Trypanosomatida</taxon>
        <taxon>Trypanosomatidae</taxon>
        <taxon>Trypanosoma</taxon>
    </lineage>
</organism>
<dbReference type="EMBL" id="NBCO01000005">
    <property type="protein sequence ID" value="ORC91641.1"/>
    <property type="molecule type" value="Genomic_DNA"/>
</dbReference>
<dbReference type="RefSeq" id="XP_028885707.1">
    <property type="nucleotide sequence ID" value="XM_029022892.1"/>
</dbReference>
<feature type="region of interest" description="Disordered" evidence="1">
    <location>
        <begin position="521"/>
        <end position="551"/>
    </location>
</feature>
<feature type="compositionally biased region" description="Low complexity" evidence="1">
    <location>
        <begin position="130"/>
        <end position="149"/>
    </location>
</feature>
<gene>
    <name evidence="2" type="ORF">TM35_000052370</name>
</gene>
<feature type="region of interest" description="Disordered" evidence="1">
    <location>
        <begin position="96"/>
        <end position="171"/>
    </location>
</feature>
<dbReference type="AlphaFoldDB" id="A0A1X0P481"/>
<evidence type="ECO:0000313" key="3">
    <source>
        <dbReference type="Proteomes" id="UP000192257"/>
    </source>
</evidence>
<evidence type="ECO:0000256" key="1">
    <source>
        <dbReference type="SAM" id="MobiDB-lite"/>
    </source>
</evidence>
<dbReference type="Proteomes" id="UP000192257">
    <property type="component" value="Unassembled WGS sequence"/>
</dbReference>